<dbReference type="VEuPathDB" id="FungiDB:QG37_04382"/>
<dbReference type="EMBL" id="LGST01000031">
    <property type="protein sequence ID" value="KND98491.1"/>
    <property type="molecule type" value="Genomic_DNA"/>
</dbReference>
<dbReference type="Proteomes" id="UP000037122">
    <property type="component" value="Unassembled WGS sequence"/>
</dbReference>
<proteinExistence type="predicted"/>
<gene>
    <name evidence="2" type="ORF">QG37_04382</name>
</gene>
<name>A0A0L0NWF2_CANAR</name>
<keyword evidence="1" id="KW-0812">Transmembrane</keyword>
<keyword evidence="1" id="KW-1133">Transmembrane helix</keyword>
<organism evidence="2 3">
    <name type="scientific">Candidozyma auris</name>
    <name type="common">Yeast</name>
    <name type="synonym">Candida auris</name>
    <dbReference type="NCBI Taxonomy" id="498019"/>
    <lineage>
        <taxon>Eukaryota</taxon>
        <taxon>Fungi</taxon>
        <taxon>Dikarya</taxon>
        <taxon>Ascomycota</taxon>
        <taxon>Saccharomycotina</taxon>
        <taxon>Pichiomycetes</taxon>
        <taxon>Metschnikowiaceae</taxon>
        <taxon>Candidozyma</taxon>
    </lineage>
</organism>
<comment type="caution">
    <text evidence="2">The sequence shown here is derived from an EMBL/GenBank/DDBJ whole genome shotgun (WGS) entry which is preliminary data.</text>
</comment>
<reference evidence="3" key="1">
    <citation type="journal article" date="2015" name="BMC Genomics">
        <title>Draft genome of a commonly misdiagnosed multidrug resistant pathogen Candida auris.</title>
        <authorList>
            <person name="Chatterjee S."/>
            <person name="Alampalli S.V."/>
            <person name="Nageshan R.K."/>
            <person name="Chettiar S.T."/>
            <person name="Joshi S."/>
            <person name="Tatu U.S."/>
        </authorList>
    </citation>
    <scope>NUCLEOTIDE SEQUENCE [LARGE SCALE GENOMIC DNA]</scope>
    <source>
        <strain evidence="3">6684</strain>
    </source>
</reference>
<dbReference type="AlphaFoldDB" id="A0A0L0NWF2"/>
<accession>A0A0L0NWF2</accession>
<protein>
    <submittedName>
        <fullName evidence="2">Uncharacterized protein</fullName>
    </submittedName>
</protein>
<feature type="transmembrane region" description="Helical" evidence="1">
    <location>
        <begin position="79"/>
        <end position="100"/>
    </location>
</feature>
<evidence type="ECO:0000313" key="2">
    <source>
        <dbReference type="EMBL" id="KND98491.1"/>
    </source>
</evidence>
<evidence type="ECO:0000313" key="3">
    <source>
        <dbReference type="Proteomes" id="UP000037122"/>
    </source>
</evidence>
<evidence type="ECO:0000256" key="1">
    <source>
        <dbReference type="SAM" id="Phobius"/>
    </source>
</evidence>
<sequence length="101" mass="11089">MGSAKPLMEAVFGTDGYVAQGLSAARAEATRAARGTTNIARDDTFFFFWGKERRKSGSFRGSCWVYILLGAKKKKKPVLVCRTAFLFQVWSILGAAGCVWT</sequence>
<keyword evidence="1" id="KW-0472">Membrane</keyword>